<name>A0A0L6UWU5_9BASI</name>
<dbReference type="VEuPathDB" id="FungiDB:VP01_336g1"/>
<proteinExistence type="predicted"/>
<keyword evidence="2" id="KW-1185">Reference proteome</keyword>
<reference evidence="1 2" key="1">
    <citation type="submission" date="2015-08" db="EMBL/GenBank/DDBJ databases">
        <title>Next Generation Sequencing and Analysis of the Genome of Puccinia sorghi L Schw, the Causal Agent of Maize Common Rust.</title>
        <authorList>
            <person name="Rochi L."/>
            <person name="Burguener G."/>
            <person name="Darino M."/>
            <person name="Turjanski A."/>
            <person name="Kreff E."/>
            <person name="Dieguez M.J."/>
            <person name="Sacco F."/>
        </authorList>
    </citation>
    <scope>NUCLEOTIDE SEQUENCE [LARGE SCALE GENOMIC DNA]</scope>
    <source>
        <strain evidence="1 2">RO10H11247</strain>
    </source>
</reference>
<protein>
    <submittedName>
        <fullName evidence="1">Uncharacterized protein</fullName>
    </submittedName>
</protein>
<dbReference type="AlphaFoldDB" id="A0A0L6UWU5"/>
<comment type="caution">
    <text evidence="1">The sequence shown here is derived from an EMBL/GenBank/DDBJ whole genome shotgun (WGS) entry which is preliminary data.</text>
</comment>
<sequence>MFQDQIEVFHSQCRSALPGFDLELLIFQQYDMCEFNVVAARYEPADELEFPPFFFFEPIRLARYEGAKDWRRCLLMPIRQCLPCREGVSELRRHMTYHHKIVILSLVHVHHGHTSQGFQAARIRTSPDVDLCFFHSDRTKVECTPVSDFSFYFPVESMPALCFFFRFLTCARDITGRLPHPMFFDLNRSHLGRDIKHGVHPLSHISFFGHHDLRYSNEEGNKLPGIYIVRGIQWVADVCQFFMNGGAGGKEEESGKVSGQEFQGMCCGQDQRTETDFFLRLGFKDMFLFYTNFFFCIKITISSTHASFGTTCISVNERKRVTVCEYVE</sequence>
<dbReference type="Proteomes" id="UP000037035">
    <property type="component" value="Unassembled WGS sequence"/>
</dbReference>
<evidence type="ECO:0000313" key="2">
    <source>
        <dbReference type="Proteomes" id="UP000037035"/>
    </source>
</evidence>
<accession>A0A0L6UWU5</accession>
<organism evidence="1 2">
    <name type="scientific">Puccinia sorghi</name>
    <dbReference type="NCBI Taxonomy" id="27349"/>
    <lineage>
        <taxon>Eukaryota</taxon>
        <taxon>Fungi</taxon>
        <taxon>Dikarya</taxon>
        <taxon>Basidiomycota</taxon>
        <taxon>Pucciniomycotina</taxon>
        <taxon>Pucciniomycetes</taxon>
        <taxon>Pucciniales</taxon>
        <taxon>Pucciniaceae</taxon>
        <taxon>Puccinia</taxon>
    </lineage>
</organism>
<dbReference type="EMBL" id="LAVV01008357">
    <property type="protein sequence ID" value="KNZ53016.1"/>
    <property type="molecule type" value="Genomic_DNA"/>
</dbReference>
<evidence type="ECO:0000313" key="1">
    <source>
        <dbReference type="EMBL" id="KNZ53016.1"/>
    </source>
</evidence>
<gene>
    <name evidence="1" type="ORF">VP01_336g1</name>
</gene>